<gene>
    <name evidence="1" type="ORF">GCM10007989_33690</name>
</gene>
<keyword evidence="2" id="KW-1185">Reference proteome</keyword>
<sequence>MALSNAEKVRRYRERKKAAKEAAPDLTANFIEGSFAEFVGENYEFEEWIVASGFQLPNCFAEEVCTFDVDDLTERSQSGKPSLERMEFLAGVFLNAATELHEKINAFKLAEIEARIAEIEQTDLSDAEAKSKALKDIVALQGIKSSLEGKTFRRSFAEISVKGSYSE</sequence>
<accession>A0A918SES9</accession>
<comment type="caution">
    <text evidence="1">The sequence shown here is derived from an EMBL/GenBank/DDBJ whole genome shotgun (WGS) entry which is preliminary data.</text>
</comment>
<evidence type="ECO:0000313" key="1">
    <source>
        <dbReference type="EMBL" id="GHA35031.1"/>
    </source>
</evidence>
<dbReference type="EMBL" id="BMZE01000004">
    <property type="protein sequence ID" value="GHA35031.1"/>
    <property type="molecule type" value="Genomic_DNA"/>
</dbReference>
<name>A0A918SES9_9HYPH</name>
<proteinExistence type="predicted"/>
<reference evidence="1" key="2">
    <citation type="submission" date="2020-09" db="EMBL/GenBank/DDBJ databases">
        <authorList>
            <person name="Sun Q."/>
            <person name="Kim S."/>
        </authorList>
    </citation>
    <scope>NUCLEOTIDE SEQUENCE</scope>
    <source>
        <strain evidence="1">KCTC 32437</strain>
    </source>
</reference>
<organism evidence="1 2">
    <name type="scientific">Devosia pacifica</name>
    <dbReference type="NCBI Taxonomy" id="1335967"/>
    <lineage>
        <taxon>Bacteria</taxon>
        <taxon>Pseudomonadati</taxon>
        <taxon>Pseudomonadota</taxon>
        <taxon>Alphaproteobacteria</taxon>
        <taxon>Hyphomicrobiales</taxon>
        <taxon>Devosiaceae</taxon>
        <taxon>Devosia</taxon>
    </lineage>
</organism>
<protein>
    <submittedName>
        <fullName evidence="1">Uncharacterized protein</fullName>
    </submittedName>
</protein>
<evidence type="ECO:0000313" key="2">
    <source>
        <dbReference type="Proteomes" id="UP000646579"/>
    </source>
</evidence>
<dbReference type="RefSeq" id="WP_189426964.1">
    <property type="nucleotide sequence ID" value="NZ_BMZE01000004.1"/>
</dbReference>
<dbReference type="Proteomes" id="UP000646579">
    <property type="component" value="Unassembled WGS sequence"/>
</dbReference>
<dbReference type="AlphaFoldDB" id="A0A918SES9"/>
<reference evidence="1" key="1">
    <citation type="journal article" date="2014" name="Int. J. Syst. Evol. Microbiol.">
        <title>Complete genome sequence of Corynebacterium casei LMG S-19264T (=DSM 44701T), isolated from a smear-ripened cheese.</title>
        <authorList>
            <consortium name="US DOE Joint Genome Institute (JGI-PGF)"/>
            <person name="Walter F."/>
            <person name="Albersmeier A."/>
            <person name="Kalinowski J."/>
            <person name="Ruckert C."/>
        </authorList>
    </citation>
    <scope>NUCLEOTIDE SEQUENCE</scope>
    <source>
        <strain evidence="1">KCTC 32437</strain>
    </source>
</reference>